<protein>
    <submittedName>
        <fullName evidence="1">Uncharacterized protein</fullName>
    </submittedName>
</protein>
<dbReference type="EMBL" id="KN834831">
    <property type="protein sequence ID" value="KIK53245.1"/>
    <property type="molecule type" value="Genomic_DNA"/>
</dbReference>
<name>A0A0D0AS42_9AGAR</name>
<dbReference type="HOGENOM" id="CLU_2184279_0_0_1"/>
<dbReference type="AlphaFoldDB" id="A0A0D0AS42"/>
<reference evidence="1 2" key="1">
    <citation type="submission" date="2014-04" db="EMBL/GenBank/DDBJ databases">
        <title>Evolutionary Origins and Diversification of the Mycorrhizal Mutualists.</title>
        <authorList>
            <consortium name="DOE Joint Genome Institute"/>
            <consortium name="Mycorrhizal Genomics Consortium"/>
            <person name="Kohler A."/>
            <person name="Kuo A."/>
            <person name="Nagy L.G."/>
            <person name="Floudas D."/>
            <person name="Copeland A."/>
            <person name="Barry K.W."/>
            <person name="Cichocki N."/>
            <person name="Veneault-Fourrey C."/>
            <person name="LaButti K."/>
            <person name="Lindquist E.A."/>
            <person name="Lipzen A."/>
            <person name="Lundell T."/>
            <person name="Morin E."/>
            <person name="Murat C."/>
            <person name="Riley R."/>
            <person name="Ohm R."/>
            <person name="Sun H."/>
            <person name="Tunlid A."/>
            <person name="Henrissat B."/>
            <person name="Grigoriev I.V."/>
            <person name="Hibbett D.S."/>
            <person name="Martin F."/>
        </authorList>
    </citation>
    <scope>NUCLEOTIDE SEQUENCE [LARGE SCALE GENOMIC DNA]</scope>
    <source>
        <strain evidence="1 2">FD-317 M1</strain>
    </source>
</reference>
<dbReference type="Proteomes" id="UP000053593">
    <property type="component" value="Unassembled WGS sequence"/>
</dbReference>
<sequence>MKVVFNLRIKEKDYVAKRYARFNVENPNDLELSLDEDKVKANYKYISLDAGQLAQCQAFLKEFYCHADKEGVEHISQDITISEFFPLRETGYTPSKASVISTNRGLNWS</sequence>
<gene>
    <name evidence="1" type="ORF">GYMLUDRAFT_63781</name>
</gene>
<evidence type="ECO:0000313" key="1">
    <source>
        <dbReference type="EMBL" id="KIK53245.1"/>
    </source>
</evidence>
<keyword evidence="2" id="KW-1185">Reference proteome</keyword>
<dbReference type="OrthoDB" id="2915404at2759"/>
<accession>A0A0D0AS42</accession>
<organism evidence="1 2">
    <name type="scientific">Collybiopsis luxurians FD-317 M1</name>
    <dbReference type="NCBI Taxonomy" id="944289"/>
    <lineage>
        <taxon>Eukaryota</taxon>
        <taxon>Fungi</taxon>
        <taxon>Dikarya</taxon>
        <taxon>Basidiomycota</taxon>
        <taxon>Agaricomycotina</taxon>
        <taxon>Agaricomycetes</taxon>
        <taxon>Agaricomycetidae</taxon>
        <taxon>Agaricales</taxon>
        <taxon>Marasmiineae</taxon>
        <taxon>Omphalotaceae</taxon>
        <taxon>Collybiopsis</taxon>
        <taxon>Collybiopsis luxurians</taxon>
    </lineage>
</organism>
<evidence type="ECO:0000313" key="2">
    <source>
        <dbReference type="Proteomes" id="UP000053593"/>
    </source>
</evidence>
<proteinExistence type="predicted"/>